<feature type="non-terminal residue" evidence="1">
    <location>
        <position position="230"/>
    </location>
</feature>
<evidence type="ECO:0000313" key="1">
    <source>
        <dbReference type="EMBL" id="KDQ57929.1"/>
    </source>
</evidence>
<dbReference type="HOGENOM" id="CLU_044484_3_0_1"/>
<name>A0A067PT96_9AGAM</name>
<dbReference type="OrthoDB" id="3253907at2759"/>
<reference evidence="2" key="1">
    <citation type="journal article" date="2014" name="Proc. Natl. Acad. Sci. U.S.A.">
        <title>Extensive sampling of basidiomycete genomes demonstrates inadequacy of the white-rot/brown-rot paradigm for wood decay fungi.</title>
        <authorList>
            <person name="Riley R."/>
            <person name="Salamov A.A."/>
            <person name="Brown D.W."/>
            <person name="Nagy L.G."/>
            <person name="Floudas D."/>
            <person name="Held B.W."/>
            <person name="Levasseur A."/>
            <person name="Lombard V."/>
            <person name="Morin E."/>
            <person name="Otillar R."/>
            <person name="Lindquist E.A."/>
            <person name="Sun H."/>
            <person name="LaButti K.M."/>
            <person name="Schmutz J."/>
            <person name="Jabbour D."/>
            <person name="Luo H."/>
            <person name="Baker S.E."/>
            <person name="Pisabarro A.G."/>
            <person name="Walton J.D."/>
            <person name="Blanchette R.A."/>
            <person name="Henrissat B."/>
            <person name="Martin F."/>
            <person name="Cullen D."/>
            <person name="Hibbett D.S."/>
            <person name="Grigoriev I.V."/>
        </authorList>
    </citation>
    <scope>NUCLEOTIDE SEQUENCE [LARGE SCALE GENOMIC DNA]</scope>
    <source>
        <strain evidence="2">MUCL 33604</strain>
    </source>
</reference>
<proteinExistence type="predicted"/>
<protein>
    <recommendedName>
        <fullName evidence="3">Reverse transcriptase zinc-binding domain-containing protein</fullName>
    </recommendedName>
</protein>
<keyword evidence="2" id="KW-1185">Reference proteome</keyword>
<accession>A0A067PT96</accession>
<gene>
    <name evidence="1" type="ORF">JAAARDRAFT_108514</name>
</gene>
<organism evidence="1 2">
    <name type="scientific">Jaapia argillacea MUCL 33604</name>
    <dbReference type="NCBI Taxonomy" id="933084"/>
    <lineage>
        <taxon>Eukaryota</taxon>
        <taxon>Fungi</taxon>
        <taxon>Dikarya</taxon>
        <taxon>Basidiomycota</taxon>
        <taxon>Agaricomycotina</taxon>
        <taxon>Agaricomycetes</taxon>
        <taxon>Agaricomycetidae</taxon>
        <taxon>Jaapiales</taxon>
        <taxon>Jaapiaceae</taxon>
        <taxon>Jaapia</taxon>
    </lineage>
</organism>
<dbReference type="EMBL" id="KL197718">
    <property type="protein sequence ID" value="KDQ57929.1"/>
    <property type="molecule type" value="Genomic_DNA"/>
</dbReference>
<evidence type="ECO:0000313" key="2">
    <source>
        <dbReference type="Proteomes" id="UP000027265"/>
    </source>
</evidence>
<dbReference type="AlphaFoldDB" id="A0A067PT96"/>
<dbReference type="Proteomes" id="UP000027265">
    <property type="component" value="Unassembled WGS sequence"/>
</dbReference>
<evidence type="ECO:0008006" key="3">
    <source>
        <dbReference type="Google" id="ProtNLM"/>
    </source>
</evidence>
<dbReference type="InParanoid" id="A0A067PT96"/>
<feature type="non-terminal residue" evidence="1">
    <location>
        <position position="1"/>
    </location>
</feature>
<sequence>GAKLAMITQATAYKGIRELKEKPKRRRTMTSLDMTRHALKEHIGGLPKDSTIWKGCRNLDIQLKIWQFLFLSIHQTQKIGEYWRNIPGYEQRGTCGVCRDEEELMEHILLKCNAQEGPIIWGLARGLWPMEHGEWPQLTIGMILGSGSLKVRPPGNNTGTDQGGRRVNAKSKGASRLLQILASESAHLIWAIRCLRVIQDVTLTEEAIRQRWLNAMNQRLTTDRITAARR</sequence>